<dbReference type="InterPro" id="IPR011697">
    <property type="entry name" value="Peptidase_C26"/>
</dbReference>
<dbReference type="GO" id="GO:0006598">
    <property type="term" value="P:polyamine catabolic process"/>
    <property type="evidence" value="ECO:0007669"/>
    <property type="project" value="TreeGrafter"/>
</dbReference>
<evidence type="ECO:0000313" key="1">
    <source>
        <dbReference type="EMBL" id="SVA16786.1"/>
    </source>
</evidence>
<dbReference type="FunFam" id="3.40.50.880:FF:000030">
    <property type="entry name" value="Gamma-glutamyl-gamma-aminobutyrate hydrolase PuuD"/>
    <property type="match status" value="1"/>
</dbReference>
<reference evidence="1" key="1">
    <citation type="submission" date="2018-05" db="EMBL/GenBank/DDBJ databases">
        <authorList>
            <person name="Lanie J.A."/>
            <person name="Ng W.-L."/>
            <person name="Kazmierczak K.M."/>
            <person name="Andrzejewski T.M."/>
            <person name="Davidsen T.M."/>
            <person name="Wayne K.J."/>
            <person name="Tettelin H."/>
            <person name="Glass J.I."/>
            <person name="Rusch D."/>
            <person name="Podicherti R."/>
            <person name="Tsui H.-C.T."/>
            <person name="Winkler M.E."/>
        </authorList>
    </citation>
    <scope>NUCLEOTIDE SEQUENCE</scope>
</reference>
<dbReference type="CDD" id="cd01745">
    <property type="entry name" value="GATase1_2"/>
    <property type="match status" value="1"/>
</dbReference>
<accession>A0A381TL19</accession>
<dbReference type="PANTHER" id="PTHR43235:SF1">
    <property type="entry name" value="GLUTAMINE AMIDOTRANSFERASE PB2B2.05-RELATED"/>
    <property type="match status" value="1"/>
</dbReference>
<dbReference type="AlphaFoldDB" id="A0A381TL19"/>
<name>A0A381TL19_9ZZZZ</name>
<dbReference type="InterPro" id="IPR044668">
    <property type="entry name" value="PuuD-like"/>
</dbReference>
<dbReference type="GO" id="GO:0033969">
    <property type="term" value="F:gamma-glutamyl-gamma-aminobutyrate hydrolase activity"/>
    <property type="evidence" value="ECO:0007669"/>
    <property type="project" value="TreeGrafter"/>
</dbReference>
<dbReference type="PANTHER" id="PTHR43235">
    <property type="entry name" value="GLUTAMINE AMIDOTRANSFERASE PB2B2.05-RELATED"/>
    <property type="match status" value="1"/>
</dbReference>
<gene>
    <name evidence="1" type="ORF">METZ01_LOCUS69640</name>
</gene>
<dbReference type="PROSITE" id="PS51273">
    <property type="entry name" value="GATASE_TYPE_1"/>
    <property type="match status" value="1"/>
</dbReference>
<dbReference type="SUPFAM" id="SSF52317">
    <property type="entry name" value="Class I glutamine amidotransferase-like"/>
    <property type="match status" value="1"/>
</dbReference>
<dbReference type="GO" id="GO:0005829">
    <property type="term" value="C:cytosol"/>
    <property type="evidence" value="ECO:0007669"/>
    <property type="project" value="TreeGrafter"/>
</dbReference>
<dbReference type="InterPro" id="IPR029062">
    <property type="entry name" value="Class_I_gatase-like"/>
</dbReference>
<dbReference type="Pfam" id="PF07722">
    <property type="entry name" value="Peptidase_C26"/>
    <property type="match status" value="1"/>
</dbReference>
<dbReference type="Gene3D" id="3.40.50.880">
    <property type="match status" value="1"/>
</dbReference>
<sequence length="254" mass="28297">MYSPNKPLIAVFADVVVKEDTQRTYHAAGANYIKAVSNATNCIPIILPALGDSQNYKNVLRKFDGVLLTGSLSNVYPEFYNKEKIVKPLDIDRDKTVLPMIDFIFEQKIPLLAICRGFQEVNVALGGSLHANIHDVPGRIDHRAPESKDPDVQFAKQHEVYLTSNGKMEELAGTPTIDVNSLHTQGIDDLASNLEIEGVAKDETVEAISLKNYDGYFFGVQWHPEYTATTDDFSKKLFGSFSNSVEKKSLERTK</sequence>
<protein>
    <submittedName>
        <fullName evidence="1">Uncharacterized protein</fullName>
    </submittedName>
</protein>
<organism evidence="1">
    <name type="scientific">marine metagenome</name>
    <dbReference type="NCBI Taxonomy" id="408172"/>
    <lineage>
        <taxon>unclassified sequences</taxon>
        <taxon>metagenomes</taxon>
        <taxon>ecological metagenomes</taxon>
    </lineage>
</organism>
<proteinExistence type="predicted"/>
<dbReference type="EMBL" id="UINC01004778">
    <property type="protein sequence ID" value="SVA16786.1"/>
    <property type="molecule type" value="Genomic_DNA"/>
</dbReference>